<dbReference type="GO" id="GO:0003884">
    <property type="term" value="F:D-amino-acid oxidase activity"/>
    <property type="evidence" value="ECO:0007669"/>
    <property type="project" value="InterPro"/>
</dbReference>
<dbReference type="Gene3D" id="3.40.50.720">
    <property type="entry name" value="NAD(P)-binding Rossmann-like Domain"/>
    <property type="match status" value="1"/>
</dbReference>
<dbReference type="AlphaFoldDB" id="W9P2U2"/>
<dbReference type="EMBL" id="JH650975">
    <property type="protein sequence ID" value="EXA37306.1"/>
    <property type="molecule type" value="Genomic_DNA"/>
</dbReference>
<comment type="cofactor">
    <cofactor evidence="1">
        <name>FAD</name>
        <dbReference type="ChEBI" id="CHEBI:57692"/>
    </cofactor>
</comment>
<evidence type="ECO:0000256" key="2">
    <source>
        <dbReference type="ARBA" id="ARBA00006730"/>
    </source>
</evidence>
<evidence type="ECO:0000313" key="7">
    <source>
        <dbReference type="EMBL" id="EXA37306.1"/>
    </source>
</evidence>
<accession>W9P2U2</accession>
<dbReference type="GO" id="GO:0005737">
    <property type="term" value="C:cytoplasm"/>
    <property type="evidence" value="ECO:0007669"/>
    <property type="project" value="TreeGrafter"/>
</dbReference>
<dbReference type="OrthoDB" id="2015447at2759"/>
<keyword evidence="3" id="KW-0285">Flavoprotein</keyword>
<dbReference type="PANTHER" id="PTHR11530:SF26">
    <property type="entry name" value="FAD DEPENDENT OXIDOREDUCTASE SUPERFAMILY (AFU_ORTHOLOGUE AFUA_5G13940)"/>
    <property type="match status" value="1"/>
</dbReference>
<evidence type="ECO:0000256" key="1">
    <source>
        <dbReference type="ARBA" id="ARBA00001974"/>
    </source>
</evidence>
<protein>
    <recommendedName>
        <fullName evidence="6">FAD dependent oxidoreductase domain-containing protein</fullName>
    </recommendedName>
</protein>
<dbReference type="Pfam" id="PF01266">
    <property type="entry name" value="DAO"/>
    <property type="match status" value="1"/>
</dbReference>
<gene>
    <name evidence="7" type="ORF">FOVG_11563</name>
</gene>
<comment type="similarity">
    <text evidence="2">Belongs to the DAMOX/DASOX family.</text>
</comment>
<dbReference type="InterPro" id="IPR006181">
    <property type="entry name" value="D-amino_acid_oxidase_CS"/>
</dbReference>
<evidence type="ECO:0000259" key="6">
    <source>
        <dbReference type="Pfam" id="PF01266"/>
    </source>
</evidence>
<dbReference type="GO" id="GO:0071949">
    <property type="term" value="F:FAD binding"/>
    <property type="evidence" value="ECO:0007669"/>
    <property type="project" value="InterPro"/>
</dbReference>
<proteinExistence type="inferred from homology"/>
<evidence type="ECO:0000256" key="5">
    <source>
        <dbReference type="ARBA" id="ARBA00023002"/>
    </source>
</evidence>
<keyword evidence="5" id="KW-0560">Oxidoreductase</keyword>
<dbReference type="PIRSF" id="PIRSF000189">
    <property type="entry name" value="D-aa_oxidase"/>
    <property type="match status" value="1"/>
</dbReference>
<dbReference type="InterPro" id="IPR023209">
    <property type="entry name" value="DAO"/>
</dbReference>
<name>W9P2U2_FUSOX</name>
<sequence length="419" mass="46523">MPSASPDGQRINLQQYPLFIRALASSAYKSSIILPNCLYVLSPTIVYHYSPKMSRQGETIVIVGAGVIGLSTALRVQEQTLSQNNPPSVVIIARDFPSETSINYATPWAGAHYRPCPGNTPQLLQEAVWAKKTYDTLDSWSEKDKLAAGVEFMPGEEFFENPAPEYIDVTKDVSQSAYAHLESSFELFSGSELSAMSDSLQLGFRYRTYSLNSPLYASFLQRRFQNRGGRVRQYTLASLEEVFSIEASVSVVINCSGMGFGDPKAFPIRGQTCLVRNPISKTVTRQNSDGSWSFAIPRPLEGGTIIGGTKEPHNWNPYPSAETRQTLLNNAAKWFPFDSEGYLSSNTRDSDRFDVVRDIVGRRPAREGGLRLELERLKPGVVVHAYGVGGRGLELSWGIADEVVTLLHKQSYFFLRAHL</sequence>
<dbReference type="InterPro" id="IPR006076">
    <property type="entry name" value="FAD-dep_OxRdtase"/>
</dbReference>
<feature type="domain" description="FAD dependent oxidoreductase" evidence="6">
    <location>
        <begin position="60"/>
        <end position="404"/>
    </location>
</feature>
<evidence type="ECO:0000256" key="4">
    <source>
        <dbReference type="ARBA" id="ARBA00022827"/>
    </source>
</evidence>
<dbReference type="SUPFAM" id="SSF51971">
    <property type="entry name" value="Nucleotide-binding domain"/>
    <property type="match status" value="1"/>
</dbReference>
<evidence type="ECO:0000256" key="3">
    <source>
        <dbReference type="ARBA" id="ARBA00022630"/>
    </source>
</evidence>
<organism evidence="7">
    <name type="scientific">Fusarium oxysporum f. sp. pisi HDV247</name>
    <dbReference type="NCBI Taxonomy" id="1080344"/>
    <lineage>
        <taxon>Eukaryota</taxon>
        <taxon>Fungi</taxon>
        <taxon>Dikarya</taxon>
        <taxon>Ascomycota</taxon>
        <taxon>Pezizomycotina</taxon>
        <taxon>Sordariomycetes</taxon>
        <taxon>Hypocreomycetidae</taxon>
        <taxon>Hypocreales</taxon>
        <taxon>Nectriaceae</taxon>
        <taxon>Fusarium</taxon>
        <taxon>Fusarium oxysporum species complex</taxon>
    </lineage>
</organism>
<dbReference type="Gene3D" id="3.30.9.10">
    <property type="entry name" value="D-Amino Acid Oxidase, subunit A, domain 2"/>
    <property type="match status" value="1"/>
</dbReference>
<reference evidence="7" key="2">
    <citation type="submission" date="2012-05" db="EMBL/GenBank/DDBJ databases">
        <title>Annotation of the Genome Sequence of Fusarium oxysporum HDV247.</title>
        <authorList>
            <consortium name="The Broad Institute Genomics Platform"/>
            <person name="Ma L.-J."/>
            <person name="Corby-Kistler H."/>
            <person name="Broz K."/>
            <person name="Gale L.R."/>
            <person name="Jonkers W."/>
            <person name="O'Donnell K."/>
            <person name="Ploetz R."/>
            <person name="Steinberg C."/>
            <person name="Schwartz D.C."/>
            <person name="VanEtten H."/>
            <person name="Zhou S."/>
            <person name="Young S.K."/>
            <person name="Zeng Q."/>
            <person name="Gargeya S."/>
            <person name="Fitzgerald M."/>
            <person name="Abouelleil A."/>
            <person name="Alvarado L."/>
            <person name="Chapman S.B."/>
            <person name="Gainer-Dewar J."/>
            <person name="Goldberg J."/>
            <person name="Griggs A."/>
            <person name="Gujja S."/>
            <person name="Hansen M."/>
            <person name="Howarth C."/>
            <person name="Imamovic A."/>
            <person name="Ireland A."/>
            <person name="Larimer J."/>
            <person name="McCowan C."/>
            <person name="Murphy C."/>
            <person name="Pearson M."/>
            <person name="Poon T.W."/>
            <person name="Priest M."/>
            <person name="Roberts A."/>
            <person name="Saif S."/>
            <person name="Shea T."/>
            <person name="Sykes S."/>
            <person name="Wortman J."/>
            <person name="Nusbaum C."/>
            <person name="Birren B."/>
        </authorList>
    </citation>
    <scope>NUCLEOTIDE SEQUENCE</scope>
    <source>
        <strain evidence="7">HDV247</strain>
    </source>
</reference>
<dbReference type="Proteomes" id="UP000030751">
    <property type="component" value="Unassembled WGS sequence"/>
</dbReference>
<dbReference type="SUPFAM" id="SSF54373">
    <property type="entry name" value="FAD-linked reductases, C-terminal domain"/>
    <property type="match status" value="1"/>
</dbReference>
<dbReference type="PROSITE" id="PS00677">
    <property type="entry name" value="DAO"/>
    <property type="match status" value="1"/>
</dbReference>
<keyword evidence="4" id="KW-0274">FAD</keyword>
<dbReference type="GO" id="GO:0019478">
    <property type="term" value="P:D-amino acid catabolic process"/>
    <property type="evidence" value="ECO:0007669"/>
    <property type="project" value="TreeGrafter"/>
</dbReference>
<reference evidence="7" key="1">
    <citation type="submission" date="2011-10" db="EMBL/GenBank/DDBJ databases">
        <title>The Genome Sequence of Fusarium oxysporum HDV247.</title>
        <authorList>
            <consortium name="The Broad Institute Genome Sequencing Platform"/>
            <person name="Ma L.-J."/>
            <person name="Gale L.R."/>
            <person name="Schwartz D.C."/>
            <person name="Zhou S."/>
            <person name="Corby-Kistler H."/>
            <person name="Young S.K."/>
            <person name="Zeng Q."/>
            <person name="Gargeya S."/>
            <person name="Fitzgerald M."/>
            <person name="Haas B."/>
            <person name="Abouelleil A."/>
            <person name="Alvarado L."/>
            <person name="Arachchi H.M."/>
            <person name="Berlin A."/>
            <person name="Brown A."/>
            <person name="Chapman S.B."/>
            <person name="Chen Z."/>
            <person name="Dunbar C."/>
            <person name="Freedman E."/>
            <person name="Gearin G."/>
            <person name="Goldberg J."/>
            <person name="Griggs A."/>
            <person name="Gujja S."/>
            <person name="Heiman D."/>
            <person name="Howarth C."/>
            <person name="Larson L."/>
            <person name="Lui A."/>
            <person name="MacDonald P.J.P."/>
            <person name="Montmayeur A."/>
            <person name="Murphy C."/>
            <person name="Neiman D."/>
            <person name="Pearson M."/>
            <person name="Priest M."/>
            <person name="Roberts A."/>
            <person name="Saif S."/>
            <person name="Shea T."/>
            <person name="Shenoy N."/>
            <person name="Sisk P."/>
            <person name="Stolte C."/>
            <person name="Sykes S."/>
            <person name="Wortman J."/>
            <person name="Nusbaum C."/>
            <person name="Birren B."/>
        </authorList>
    </citation>
    <scope>NUCLEOTIDE SEQUENCE [LARGE SCALE GENOMIC DNA]</scope>
    <source>
        <strain evidence="7">HDV247</strain>
    </source>
</reference>
<dbReference type="PANTHER" id="PTHR11530">
    <property type="entry name" value="D-AMINO ACID OXIDASE"/>
    <property type="match status" value="1"/>
</dbReference>
<dbReference type="HOGENOM" id="CLU_034311_2_0_1"/>